<proteinExistence type="predicted"/>
<sequence length="243" mass="26992">MIEKWFCDWAPSERWPHYTRANAGEVLATPATPLGQTYSWENAMLQGWRDGYVRTGNIAEGEMAQVRPEAVGFFGGYFYINLSNVRMQGVRNPALTVEQLDMAFFGDHPDVPPYEPHPDDDRPDLVDDINAHTGWIMTLNEWPELDQGREETIALRANRPDISSTSSSELLARIREIQPLHHSGFTLHCLTSSGSGLAPGLLFAVGEAIGDPTIPMKVLAGLGSVDSAEPSFVLWDISRKVRN</sequence>
<gene>
    <name evidence="1" type="ORF">METZ01_LOCUS226615</name>
</gene>
<dbReference type="EMBL" id="UINC01055179">
    <property type="protein sequence ID" value="SVB73761.1"/>
    <property type="molecule type" value="Genomic_DNA"/>
</dbReference>
<feature type="non-terminal residue" evidence="1">
    <location>
        <position position="243"/>
    </location>
</feature>
<reference evidence="1" key="1">
    <citation type="submission" date="2018-05" db="EMBL/GenBank/DDBJ databases">
        <authorList>
            <person name="Lanie J.A."/>
            <person name="Ng W.-L."/>
            <person name="Kazmierczak K.M."/>
            <person name="Andrzejewski T.M."/>
            <person name="Davidsen T.M."/>
            <person name="Wayne K.J."/>
            <person name="Tettelin H."/>
            <person name="Glass J.I."/>
            <person name="Rusch D."/>
            <person name="Podicherti R."/>
            <person name="Tsui H.-C.T."/>
            <person name="Winkler M.E."/>
        </authorList>
    </citation>
    <scope>NUCLEOTIDE SEQUENCE</scope>
</reference>
<organism evidence="1">
    <name type="scientific">marine metagenome</name>
    <dbReference type="NCBI Taxonomy" id="408172"/>
    <lineage>
        <taxon>unclassified sequences</taxon>
        <taxon>metagenomes</taxon>
        <taxon>ecological metagenomes</taxon>
    </lineage>
</organism>
<protein>
    <submittedName>
        <fullName evidence="1">Uncharacterized protein</fullName>
    </submittedName>
</protein>
<dbReference type="AlphaFoldDB" id="A0A382GHV0"/>
<evidence type="ECO:0000313" key="1">
    <source>
        <dbReference type="EMBL" id="SVB73761.1"/>
    </source>
</evidence>
<name>A0A382GHV0_9ZZZZ</name>
<accession>A0A382GHV0</accession>